<dbReference type="Pfam" id="PF13649">
    <property type="entry name" value="Methyltransf_25"/>
    <property type="match status" value="1"/>
</dbReference>
<name>A0ABD5PSF7_9EURY</name>
<dbReference type="AlphaFoldDB" id="A0ABD5PSF7"/>
<organism evidence="2 3">
    <name type="scientific">Halosolutus amylolyticus</name>
    <dbReference type="NCBI Taxonomy" id="2932267"/>
    <lineage>
        <taxon>Archaea</taxon>
        <taxon>Methanobacteriati</taxon>
        <taxon>Methanobacteriota</taxon>
        <taxon>Stenosarchaea group</taxon>
        <taxon>Halobacteria</taxon>
        <taxon>Halobacteriales</taxon>
        <taxon>Natrialbaceae</taxon>
        <taxon>Halosolutus</taxon>
    </lineage>
</organism>
<dbReference type="RefSeq" id="WP_250139941.1">
    <property type="nucleotide sequence ID" value="NZ_JALIQP010000002.1"/>
</dbReference>
<dbReference type="Gene3D" id="2.20.25.110">
    <property type="entry name" value="S-adenosyl-L-methionine-dependent methyltransferases"/>
    <property type="match status" value="1"/>
</dbReference>
<dbReference type="Proteomes" id="UP001595898">
    <property type="component" value="Unassembled WGS sequence"/>
</dbReference>
<proteinExistence type="predicted"/>
<dbReference type="SUPFAM" id="SSF53335">
    <property type="entry name" value="S-adenosyl-L-methionine-dependent methyltransferases"/>
    <property type="match status" value="1"/>
</dbReference>
<reference evidence="2 3" key="1">
    <citation type="journal article" date="2019" name="Int. J. Syst. Evol. Microbiol.">
        <title>The Global Catalogue of Microorganisms (GCM) 10K type strain sequencing project: providing services to taxonomists for standard genome sequencing and annotation.</title>
        <authorList>
            <consortium name="The Broad Institute Genomics Platform"/>
            <consortium name="The Broad Institute Genome Sequencing Center for Infectious Disease"/>
            <person name="Wu L."/>
            <person name="Ma J."/>
        </authorList>
    </citation>
    <scope>NUCLEOTIDE SEQUENCE [LARGE SCALE GENOMIC DNA]</scope>
    <source>
        <strain evidence="2 3">WLHS5</strain>
    </source>
</reference>
<evidence type="ECO:0000313" key="3">
    <source>
        <dbReference type="Proteomes" id="UP001595898"/>
    </source>
</evidence>
<dbReference type="GO" id="GO:0032259">
    <property type="term" value="P:methylation"/>
    <property type="evidence" value="ECO:0007669"/>
    <property type="project" value="UniProtKB-KW"/>
</dbReference>
<evidence type="ECO:0000259" key="1">
    <source>
        <dbReference type="Pfam" id="PF13649"/>
    </source>
</evidence>
<comment type="caution">
    <text evidence="2">The sequence shown here is derived from an EMBL/GenBank/DDBJ whole genome shotgun (WGS) entry which is preliminary data.</text>
</comment>
<keyword evidence="2" id="KW-0808">Transferase</keyword>
<dbReference type="Gene3D" id="3.40.50.150">
    <property type="entry name" value="Vaccinia Virus protein VP39"/>
    <property type="match status" value="1"/>
</dbReference>
<accession>A0ABD5PSF7</accession>
<keyword evidence="2" id="KW-0489">Methyltransferase</keyword>
<dbReference type="InterPro" id="IPR041698">
    <property type="entry name" value="Methyltransf_25"/>
</dbReference>
<feature type="domain" description="Methyltransferase" evidence="1">
    <location>
        <begin position="39"/>
        <end position="134"/>
    </location>
</feature>
<dbReference type="EMBL" id="JBHSFA010000007">
    <property type="protein sequence ID" value="MFC4543383.1"/>
    <property type="molecule type" value="Genomic_DNA"/>
</dbReference>
<dbReference type="CDD" id="cd02440">
    <property type="entry name" value="AdoMet_MTases"/>
    <property type="match status" value="1"/>
</dbReference>
<evidence type="ECO:0000313" key="2">
    <source>
        <dbReference type="EMBL" id="MFC4543383.1"/>
    </source>
</evidence>
<sequence>MGPGDYFDDLAAFYDAVHDQQADDVAFYRNLAREADGPVLEVGCGTGRIYLELLRDGVDADGIDVASEPLDVLRETAAEDGLEPTVWQADMTTIEPDREYALVIVPFRTFLYLLEVDDQLSALERFHDSLAPDGQLALNAFVPSFEVICEHYGEWTDREIEIDGDEYTYRTITELDDEVEQLARVRTEVVDDAGERVVRSAHRLKLLSKSEFDLLFRCSPFSSWEVYGGFEYDPLEDPSQEMVWIADR</sequence>
<protein>
    <submittedName>
        <fullName evidence="2">Class I SAM-dependent methyltransferase</fullName>
        <ecNumber evidence="2">2.1.1.-</ecNumber>
    </submittedName>
</protein>
<keyword evidence="3" id="KW-1185">Reference proteome</keyword>
<gene>
    <name evidence="2" type="ORF">ACFO5R_15745</name>
</gene>
<dbReference type="InterPro" id="IPR029063">
    <property type="entry name" value="SAM-dependent_MTases_sf"/>
</dbReference>
<dbReference type="EC" id="2.1.1.-" evidence="2"/>
<dbReference type="GO" id="GO:0008168">
    <property type="term" value="F:methyltransferase activity"/>
    <property type="evidence" value="ECO:0007669"/>
    <property type="project" value="UniProtKB-KW"/>
</dbReference>